<organism evidence="3 4">
    <name type="scientific">Ichthyenterobacterium magnum</name>
    <dbReference type="NCBI Taxonomy" id="1230530"/>
    <lineage>
        <taxon>Bacteria</taxon>
        <taxon>Pseudomonadati</taxon>
        <taxon>Bacteroidota</taxon>
        <taxon>Flavobacteriia</taxon>
        <taxon>Flavobacteriales</taxon>
        <taxon>Flavobacteriaceae</taxon>
        <taxon>Ichthyenterobacterium</taxon>
    </lineage>
</organism>
<evidence type="ECO:0008006" key="5">
    <source>
        <dbReference type="Google" id="ProtNLM"/>
    </source>
</evidence>
<reference evidence="3 4" key="1">
    <citation type="submission" date="2018-09" db="EMBL/GenBank/DDBJ databases">
        <title>Genomic Encyclopedia of Archaeal and Bacterial Type Strains, Phase II (KMG-II): from individual species to whole genera.</title>
        <authorList>
            <person name="Goeker M."/>
        </authorList>
    </citation>
    <scope>NUCLEOTIDE SEQUENCE [LARGE SCALE GENOMIC DNA]</scope>
    <source>
        <strain evidence="3 4">DSM 26283</strain>
    </source>
</reference>
<proteinExistence type="predicted"/>
<keyword evidence="2" id="KW-0812">Transmembrane</keyword>
<feature type="transmembrane region" description="Helical" evidence="2">
    <location>
        <begin position="12"/>
        <end position="29"/>
    </location>
</feature>
<keyword evidence="1" id="KW-0175">Coiled coil</keyword>
<evidence type="ECO:0000313" key="3">
    <source>
        <dbReference type="EMBL" id="RKE98551.1"/>
    </source>
</evidence>
<dbReference type="EMBL" id="RAQJ01000001">
    <property type="protein sequence ID" value="RKE98551.1"/>
    <property type="molecule type" value="Genomic_DNA"/>
</dbReference>
<evidence type="ECO:0000313" key="4">
    <source>
        <dbReference type="Proteomes" id="UP000284892"/>
    </source>
</evidence>
<dbReference type="OrthoDB" id="1115172at2"/>
<evidence type="ECO:0000256" key="2">
    <source>
        <dbReference type="SAM" id="Phobius"/>
    </source>
</evidence>
<gene>
    <name evidence="3" type="ORF">BXY80_0640</name>
</gene>
<dbReference type="Proteomes" id="UP000284892">
    <property type="component" value="Unassembled WGS sequence"/>
</dbReference>
<accession>A0A420DWI7</accession>
<keyword evidence="2" id="KW-1133">Transmembrane helix</keyword>
<keyword evidence="2" id="KW-0472">Membrane</keyword>
<feature type="coiled-coil region" evidence="1">
    <location>
        <begin position="112"/>
        <end position="139"/>
    </location>
</feature>
<keyword evidence="4" id="KW-1185">Reference proteome</keyword>
<name>A0A420DWI7_9FLAO</name>
<evidence type="ECO:0000256" key="1">
    <source>
        <dbReference type="SAM" id="Coils"/>
    </source>
</evidence>
<dbReference type="RefSeq" id="WP_120199757.1">
    <property type="nucleotide sequence ID" value="NZ_RAQJ01000001.1"/>
</dbReference>
<comment type="caution">
    <text evidence="3">The sequence shown here is derived from an EMBL/GenBank/DDBJ whole genome shotgun (WGS) entry which is preliminary data.</text>
</comment>
<protein>
    <recommendedName>
        <fullName evidence="5">Chromosome partitioning protein ParA</fullName>
    </recommendedName>
</protein>
<dbReference type="AlphaFoldDB" id="A0A420DWI7"/>
<sequence length="294" mass="33275">MIVNPQLFNYRLIIGSLIVAITVLGVYSFNNYQSITSHQQFIEQEKKLVESELSQMISRYDDISVTNNLMASQLKVAKQNTKIVLDSLRLLRGDLTVISRFKQQVLNLKSKNKSIFNDLESSNEAKKTLEKEKTFAYNELKKQRSLNSTLLEENKSLHKNLEEAALLTANSFKAKAYKSIIGKKIATKKATSTESIEVCFVLAKNILTEQGEKEIYIQIVNPKNNVVVDKGAVHFGDSSLIYSTKEIINYQNTAIDICIDVKADEDDQPLVKGNYFINVFHNNQKLGSTQVQLN</sequence>